<dbReference type="Pfam" id="PF20434">
    <property type="entry name" value="BD-FAE"/>
    <property type="match status" value="1"/>
</dbReference>
<dbReference type="PANTHER" id="PTHR48081">
    <property type="entry name" value="AB HYDROLASE SUPERFAMILY PROTEIN C4A8.06C"/>
    <property type="match status" value="1"/>
</dbReference>
<dbReference type="Gene3D" id="3.40.50.1820">
    <property type="entry name" value="alpha/beta hydrolase"/>
    <property type="match status" value="1"/>
</dbReference>
<evidence type="ECO:0000313" key="6">
    <source>
        <dbReference type="EMBL" id="QDZ24289.1"/>
    </source>
</evidence>
<evidence type="ECO:0000256" key="1">
    <source>
        <dbReference type="ARBA" id="ARBA00022801"/>
    </source>
</evidence>
<dbReference type="PANTHER" id="PTHR48081:SF33">
    <property type="entry name" value="KYNURENINE FORMAMIDASE"/>
    <property type="match status" value="1"/>
</dbReference>
<dbReference type="EMBL" id="CP031046">
    <property type="protein sequence ID" value="QDZ24289.1"/>
    <property type="molecule type" value="Genomic_DNA"/>
</dbReference>
<dbReference type="GO" id="GO:0004061">
    <property type="term" value="F:arylformamidase activity"/>
    <property type="evidence" value="ECO:0007669"/>
    <property type="project" value="TreeGrafter"/>
</dbReference>
<proteinExistence type="inferred from homology"/>
<accession>A0A5B8MUQ9</accession>
<evidence type="ECO:0000313" key="7">
    <source>
        <dbReference type="Proteomes" id="UP000316726"/>
    </source>
</evidence>
<name>A0A5B8MUQ9_9CHLO</name>
<comment type="catalytic activity">
    <reaction evidence="4">
        <text>[protein]-C-terminal S-[(2E,6E)-farnesyl]-L-cysteine methyl ester + H2O = [protein]-C-terminal S-[(2E,6E)-farnesyl]-L-cysteine + methanol + H(+)</text>
        <dbReference type="Rhea" id="RHEA:48520"/>
        <dbReference type="Rhea" id="RHEA-COMP:12125"/>
        <dbReference type="Rhea" id="RHEA-COMP:12126"/>
        <dbReference type="ChEBI" id="CHEBI:15377"/>
        <dbReference type="ChEBI" id="CHEBI:15378"/>
        <dbReference type="ChEBI" id="CHEBI:17790"/>
        <dbReference type="ChEBI" id="CHEBI:90510"/>
        <dbReference type="ChEBI" id="CHEBI:90511"/>
        <dbReference type="EC" id="3.1.1.n2"/>
    </reaction>
</comment>
<dbReference type="InterPro" id="IPR029058">
    <property type="entry name" value="AB_hydrolase_fold"/>
</dbReference>
<reference evidence="6 7" key="1">
    <citation type="submission" date="2018-07" db="EMBL/GenBank/DDBJ databases">
        <title>The complete nuclear genome of the prasinophyte Chloropicon primus (CCMP1205).</title>
        <authorList>
            <person name="Pombert J.-F."/>
            <person name="Otis C."/>
            <person name="Turmel M."/>
            <person name="Lemieux C."/>
        </authorList>
    </citation>
    <scope>NUCLEOTIDE SEQUENCE [LARGE SCALE GENOMIC DNA]</scope>
    <source>
        <strain evidence="6 7">CCMP1205</strain>
    </source>
</reference>
<evidence type="ECO:0000256" key="2">
    <source>
        <dbReference type="ARBA" id="ARBA00038028"/>
    </source>
</evidence>
<evidence type="ECO:0000256" key="3">
    <source>
        <dbReference type="ARBA" id="ARBA00038928"/>
    </source>
</evidence>
<gene>
    <name evidence="6" type="ORF">A3770_13p68070</name>
</gene>
<dbReference type="InterPro" id="IPR049492">
    <property type="entry name" value="BD-FAE-like_dom"/>
</dbReference>
<dbReference type="AlphaFoldDB" id="A0A5B8MUQ9"/>
<dbReference type="Proteomes" id="UP000316726">
    <property type="component" value="Chromosome 13"/>
</dbReference>
<dbReference type="STRING" id="1764295.A0A5B8MUQ9"/>
<feature type="domain" description="BD-FAE-like" evidence="5">
    <location>
        <begin position="47"/>
        <end position="194"/>
    </location>
</feature>
<evidence type="ECO:0000259" key="5">
    <source>
        <dbReference type="Pfam" id="PF20434"/>
    </source>
</evidence>
<protein>
    <recommendedName>
        <fullName evidence="3">protein-S-isoprenylcysteine alpha-carbonyl methylesterase</fullName>
        <ecNumber evidence="3">3.1.1.n2</ecNumber>
    </recommendedName>
</protein>
<evidence type="ECO:0000256" key="4">
    <source>
        <dbReference type="ARBA" id="ARBA00049507"/>
    </source>
</evidence>
<comment type="similarity">
    <text evidence="2">Belongs to the AB hydrolase superfamily. Isoprenylcysteine methylesterase family.</text>
</comment>
<dbReference type="SUPFAM" id="SSF53474">
    <property type="entry name" value="alpha/beta-Hydrolases"/>
    <property type="match status" value="1"/>
</dbReference>
<dbReference type="EC" id="3.1.1.n2" evidence="3"/>
<sequence>MRLLPFAIRAATARATLTRGSLRTWNTSNACVETSVQYGSRDRNLVDVYHPAGANESAAGLPVVLFVHGGVWSSGELWHYSAMGSDLASQGCVVVVATYQLYPQEFVPQQVRDVEAALRWTEVNCHRYGGDPRKINLVGHSSGAHLSLMTVLARAGLHKDDDKPAEEAAGTMPKNVILMAGVYDITKHYEYERFRGVHSLSAMARANQGPENFERFSPAILLSEEAGRASPSSSSEDVQEGIRKGIEVYEKERAELRQRGDLPSFLSKPVAGPREASDHFPGVHLLSGLSDDVVPWYWSNELATKLERKGISFSNQVYAGASHLDFIACWGRGENLREHLKNIRSDVLEIVKRS</sequence>
<keyword evidence="7" id="KW-1185">Reference proteome</keyword>
<keyword evidence="1 6" id="KW-0378">Hydrolase</keyword>
<dbReference type="OrthoDB" id="6495301at2759"/>
<organism evidence="6 7">
    <name type="scientific">Chloropicon primus</name>
    <dbReference type="NCBI Taxonomy" id="1764295"/>
    <lineage>
        <taxon>Eukaryota</taxon>
        <taxon>Viridiplantae</taxon>
        <taxon>Chlorophyta</taxon>
        <taxon>Chloropicophyceae</taxon>
        <taxon>Chloropicales</taxon>
        <taxon>Chloropicaceae</taxon>
        <taxon>Chloropicon</taxon>
    </lineage>
</organism>
<dbReference type="InterPro" id="IPR050300">
    <property type="entry name" value="GDXG_lipolytic_enzyme"/>
</dbReference>